<gene>
    <name evidence="2" type="ORF">OKIOD_LOCUS8786</name>
</gene>
<organism evidence="2 3">
    <name type="scientific">Oikopleura dioica</name>
    <name type="common">Tunicate</name>
    <dbReference type="NCBI Taxonomy" id="34765"/>
    <lineage>
        <taxon>Eukaryota</taxon>
        <taxon>Metazoa</taxon>
        <taxon>Chordata</taxon>
        <taxon>Tunicata</taxon>
        <taxon>Appendicularia</taxon>
        <taxon>Copelata</taxon>
        <taxon>Oikopleuridae</taxon>
        <taxon>Oikopleura</taxon>
    </lineage>
</organism>
<name>A0ABN7SIJ3_OIKDI</name>
<feature type="compositionally biased region" description="Polar residues" evidence="1">
    <location>
        <begin position="244"/>
        <end position="265"/>
    </location>
</feature>
<feature type="compositionally biased region" description="Basic and acidic residues" evidence="1">
    <location>
        <begin position="152"/>
        <end position="168"/>
    </location>
</feature>
<feature type="compositionally biased region" description="Acidic residues" evidence="1">
    <location>
        <begin position="170"/>
        <end position="192"/>
    </location>
</feature>
<evidence type="ECO:0000256" key="1">
    <source>
        <dbReference type="SAM" id="MobiDB-lite"/>
    </source>
</evidence>
<sequence length="431" mass="48243">MFDLPSNPDGIAQAYNLTNQFILLLEALWTTIRDQYTMAVDKETYLRRVRGLLDHLDFDVPLVARLEDMIENSDGEIDIDDSSAASSSEDDSDDETYYPTTPPKTRAAKRQLFETDEPKQKRQKVDQFDQLEDDEETYHPTTPQKTRAVKRKLFETDESEQKRQKVDQFDQLEDDDETDIGSDNDAEINDEADAAREVIAAEDNGIAGVGVSAEENDVDENNDDSGAETGPDSEEEWAARPKSQKNQLWTQTTWDMCQPSTSRASMYTPPPTPPPFDSPRPPPFEFPSPAGRSSVIRSPTVPVFRPITTQQMMASAITTIDLTGDPSSDDDDQVVPAIDIAYADDTFGSLDAEQFQQIVDENDAQARAEEIRQLQSELENPSRGGETLDTALSMGLITRETAEFIDETAEMMEDEEDPPANVTPEKTFTEL</sequence>
<keyword evidence="3" id="KW-1185">Reference proteome</keyword>
<evidence type="ECO:0000313" key="3">
    <source>
        <dbReference type="Proteomes" id="UP001158576"/>
    </source>
</evidence>
<protein>
    <submittedName>
        <fullName evidence="2">Oidioi.mRNA.OKI2018_I69.chr1.g21.t1.cds</fullName>
    </submittedName>
</protein>
<feature type="compositionally biased region" description="Pro residues" evidence="1">
    <location>
        <begin position="268"/>
        <end position="286"/>
    </location>
</feature>
<feature type="region of interest" description="Disordered" evidence="1">
    <location>
        <begin position="74"/>
        <end position="297"/>
    </location>
</feature>
<feature type="compositionally biased region" description="Acidic residues" evidence="1">
    <location>
        <begin position="214"/>
        <end position="236"/>
    </location>
</feature>
<dbReference type="EMBL" id="OU015566">
    <property type="protein sequence ID" value="CAG5101833.1"/>
    <property type="molecule type" value="Genomic_DNA"/>
</dbReference>
<feature type="region of interest" description="Disordered" evidence="1">
    <location>
        <begin position="410"/>
        <end position="431"/>
    </location>
</feature>
<dbReference type="Proteomes" id="UP001158576">
    <property type="component" value="Chromosome 1"/>
</dbReference>
<accession>A0ABN7SIJ3</accession>
<reference evidence="2 3" key="1">
    <citation type="submission" date="2021-04" db="EMBL/GenBank/DDBJ databases">
        <authorList>
            <person name="Bliznina A."/>
        </authorList>
    </citation>
    <scope>NUCLEOTIDE SEQUENCE [LARGE SCALE GENOMIC DNA]</scope>
</reference>
<feature type="compositionally biased region" description="Basic and acidic residues" evidence="1">
    <location>
        <begin position="111"/>
        <end position="127"/>
    </location>
</feature>
<proteinExistence type="predicted"/>
<evidence type="ECO:0000313" key="2">
    <source>
        <dbReference type="EMBL" id="CAG5101833.1"/>
    </source>
</evidence>